<dbReference type="Pfam" id="PF00902">
    <property type="entry name" value="TatC"/>
    <property type="match status" value="1"/>
</dbReference>
<keyword evidence="4 5" id="KW-0472">Membrane</keyword>
<feature type="transmembrane region" description="Helical" evidence="5">
    <location>
        <begin position="181"/>
        <end position="207"/>
    </location>
</feature>
<dbReference type="PANTHER" id="PTHR30371">
    <property type="entry name" value="SEC-INDEPENDENT PROTEIN TRANSLOCASE PROTEIN TATC"/>
    <property type="match status" value="1"/>
</dbReference>
<gene>
    <name evidence="6" type="primary">tatC</name>
</gene>
<evidence type="ECO:0000256" key="1">
    <source>
        <dbReference type="ARBA" id="ARBA00004141"/>
    </source>
</evidence>
<proteinExistence type="predicted"/>
<evidence type="ECO:0000256" key="3">
    <source>
        <dbReference type="ARBA" id="ARBA00022989"/>
    </source>
</evidence>
<keyword evidence="3 5" id="KW-1133">Transmembrane helix</keyword>
<accession>A0A075HAH2</accession>
<feature type="transmembrane region" description="Helical" evidence="5">
    <location>
        <begin position="89"/>
        <end position="110"/>
    </location>
</feature>
<dbReference type="EMBL" id="KF900959">
    <property type="protein sequence ID" value="AIF12934.1"/>
    <property type="molecule type" value="Genomic_DNA"/>
</dbReference>
<name>A0A075HAH2_9EURY</name>
<reference evidence="6" key="1">
    <citation type="journal article" date="2014" name="Genome Biol. Evol.">
        <title>Pangenome evidence for extensive interdomain horizontal transfer affecting lineage core and shell genes in uncultured planktonic thaumarchaeota and euryarchaeota.</title>
        <authorList>
            <person name="Deschamps P."/>
            <person name="Zivanovic Y."/>
            <person name="Moreira D."/>
            <person name="Rodriguez-Valera F."/>
            <person name="Lopez-Garcia P."/>
        </authorList>
    </citation>
    <scope>NUCLEOTIDE SEQUENCE</scope>
</reference>
<protein>
    <submittedName>
        <fullName evidence="6">Sec-independent protein secretion pathway component (TatC)</fullName>
    </submittedName>
</protein>
<organism evidence="6">
    <name type="scientific">uncultured marine group II/III euryarchaeote KM3_57_F04</name>
    <dbReference type="NCBI Taxonomy" id="1456465"/>
    <lineage>
        <taxon>Archaea</taxon>
        <taxon>Methanobacteriati</taxon>
        <taxon>Methanobacteriota</taxon>
        <taxon>environmental samples</taxon>
    </lineage>
</organism>
<evidence type="ECO:0000256" key="4">
    <source>
        <dbReference type="ARBA" id="ARBA00023136"/>
    </source>
</evidence>
<feature type="transmembrane region" description="Helical" evidence="5">
    <location>
        <begin position="39"/>
        <end position="62"/>
    </location>
</feature>
<dbReference type="GO" id="GO:0033281">
    <property type="term" value="C:TAT protein transport complex"/>
    <property type="evidence" value="ECO:0007669"/>
    <property type="project" value="TreeGrafter"/>
</dbReference>
<feature type="transmembrane region" description="Helical" evidence="5">
    <location>
        <begin position="219"/>
        <end position="235"/>
    </location>
</feature>
<dbReference type="PANTHER" id="PTHR30371:SF0">
    <property type="entry name" value="SEC-INDEPENDENT PROTEIN TRANSLOCASE PROTEIN TATC, CHLOROPLASTIC-RELATED"/>
    <property type="match status" value="1"/>
</dbReference>
<comment type="subcellular location">
    <subcellularLocation>
        <location evidence="1">Membrane</location>
        <topology evidence="1">Multi-pass membrane protein</topology>
    </subcellularLocation>
</comment>
<dbReference type="GO" id="GO:0043953">
    <property type="term" value="P:protein transport by the Tat complex"/>
    <property type="evidence" value="ECO:0007669"/>
    <property type="project" value="TreeGrafter"/>
</dbReference>
<keyword evidence="2 5" id="KW-0812">Transmembrane</keyword>
<dbReference type="GO" id="GO:0009977">
    <property type="term" value="F:proton motive force dependent protein transmembrane transporter activity"/>
    <property type="evidence" value="ECO:0007669"/>
    <property type="project" value="TreeGrafter"/>
</dbReference>
<evidence type="ECO:0000313" key="6">
    <source>
        <dbReference type="EMBL" id="AIF12934.1"/>
    </source>
</evidence>
<dbReference type="InterPro" id="IPR002033">
    <property type="entry name" value="TatC"/>
</dbReference>
<evidence type="ECO:0000256" key="2">
    <source>
        <dbReference type="ARBA" id="ARBA00022692"/>
    </source>
</evidence>
<dbReference type="GO" id="GO:0065002">
    <property type="term" value="P:intracellular protein transmembrane transport"/>
    <property type="evidence" value="ECO:0007669"/>
    <property type="project" value="TreeGrafter"/>
</dbReference>
<sequence length="265" mass="28452">MTVSGTDRLARDLESMLDSPQGELINSLSELVRTRIRRWAVLFFVGMAVGYPLAGRALTWIVGQEQLVPDDVSIVILQPLEIVILQLRLAAHLAIAIVAIAISVEATLAVSRNEELRAKMGEVDIPAIPGLAKAVLTVVAGLALASAGLVYVIHFLLPLLLEYLHADAASIGATTTWQLSAWIGFIAGLSLGAVVGFQVPLVTLVALRGGLVKREDLTTYRRHLYFAGFVVGATLSPPDPLSMFLVAGPMLILFEVALLFDRLLP</sequence>
<feature type="transmembrane region" description="Helical" evidence="5">
    <location>
        <begin position="131"/>
        <end position="161"/>
    </location>
</feature>
<dbReference type="AlphaFoldDB" id="A0A075HAH2"/>
<evidence type="ECO:0000256" key="5">
    <source>
        <dbReference type="SAM" id="Phobius"/>
    </source>
</evidence>